<sequence length="114" mass="11784">MSLCISACSLGVLTQRATTTGALGLGSHGLRPQKPPPRSSNASLDCCCSFKGGSSDFAGWQHGQSGGHGRTFVFSRVVRVLQQPLRRQRAMYSGGKQAESLAASASASASAAWA</sequence>
<gene>
    <name evidence="1" type="ORF">FA09DRAFT_167168</name>
</gene>
<proteinExistence type="predicted"/>
<dbReference type="AlphaFoldDB" id="A0A316Z120"/>
<name>A0A316Z120_9BASI</name>
<keyword evidence="2" id="KW-1185">Reference proteome</keyword>
<dbReference type="EMBL" id="KZ819309">
    <property type="protein sequence ID" value="PWN94754.1"/>
    <property type="molecule type" value="Genomic_DNA"/>
</dbReference>
<organism evidence="1 2">
    <name type="scientific">Tilletiopsis washingtonensis</name>
    <dbReference type="NCBI Taxonomy" id="58919"/>
    <lineage>
        <taxon>Eukaryota</taxon>
        <taxon>Fungi</taxon>
        <taxon>Dikarya</taxon>
        <taxon>Basidiomycota</taxon>
        <taxon>Ustilaginomycotina</taxon>
        <taxon>Exobasidiomycetes</taxon>
        <taxon>Entylomatales</taxon>
        <taxon>Entylomatales incertae sedis</taxon>
        <taxon>Tilletiopsis</taxon>
    </lineage>
</organism>
<dbReference type="RefSeq" id="XP_025595033.1">
    <property type="nucleotide sequence ID" value="XM_025739271.1"/>
</dbReference>
<dbReference type="Proteomes" id="UP000245946">
    <property type="component" value="Unassembled WGS sequence"/>
</dbReference>
<accession>A0A316Z120</accession>
<reference evidence="1 2" key="1">
    <citation type="journal article" date="2018" name="Mol. Biol. Evol.">
        <title>Broad Genomic Sampling Reveals a Smut Pathogenic Ancestry of the Fungal Clade Ustilaginomycotina.</title>
        <authorList>
            <person name="Kijpornyongpan T."/>
            <person name="Mondo S.J."/>
            <person name="Barry K."/>
            <person name="Sandor L."/>
            <person name="Lee J."/>
            <person name="Lipzen A."/>
            <person name="Pangilinan J."/>
            <person name="LaButti K."/>
            <person name="Hainaut M."/>
            <person name="Henrissat B."/>
            <person name="Grigoriev I.V."/>
            <person name="Spatafora J.W."/>
            <person name="Aime M.C."/>
        </authorList>
    </citation>
    <scope>NUCLEOTIDE SEQUENCE [LARGE SCALE GENOMIC DNA]</scope>
    <source>
        <strain evidence="1 2">MCA 4186</strain>
    </source>
</reference>
<dbReference type="GeneID" id="37266817"/>
<evidence type="ECO:0000313" key="2">
    <source>
        <dbReference type="Proteomes" id="UP000245946"/>
    </source>
</evidence>
<protein>
    <submittedName>
        <fullName evidence="1">Uncharacterized protein</fullName>
    </submittedName>
</protein>
<evidence type="ECO:0000313" key="1">
    <source>
        <dbReference type="EMBL" id="PWN94754.1"/>
    </source>
</evidence>